<evidence type="ECO:0000256" key="3">
    <source>
        <dbReference type="ARBA" id="ARBA00023125"/>
    </source>
</evidence>
<dbReference type="CDD" id="cd14332">
    <property type="entry name" value="UBA_RuvA_C"/>
    <property type="match status" value="1"/>
</dbReference>
<keyword evidence="3" id="KW-0238">DNA-binding</keyword>
<dbReference type="EMBL" id="CAEZWP010000012">
    <property type="protein sequence ID" value="CAB4655328.1"/>
    <property type="molecule type" value="Genomic_DNA"/>
</dbReference>
<dbReference type="InterPro" id="IPR010994">
    <property type="entry name" value="RuvA_2-like"/>
</dbReference>
<dbReference type="GO" id="GO:0003677">
    <property type="term" value="F:DNA binding"/>
    <property type="evidence" value="ECO:0007669"/>
    <property type="project" value="UniProtKB-KW"/>
</dbReference>
<dbReference type="InterPro" id="IPR012340">
    <property type="entry name" value="NA-bd_OB-fold"/>
</dbReference>
<dbReference type="EMBL" id="CAFBQE010000016">
    <property type="protein sequence ID" value="CAB5046586.1"/>
    <property type="molecule type" value="Genomic_DNA"/>
</dbReference>
<dbReference type="AlphaFoldDB" id="A0A6J6L2B3"/>
<dbReference type="SMART" id="SM00278">
    <property type="entry name" value="HhH1"/>
    <property type="match status" value="2"/>
</dbReference>
<name>A0A6J6L2B3_9ZZZZ</name>
<keyword evidence="4" id="KW-0234">DNA repair</keyword>
<gene>
    <name evidence="6" type="ORF">UFOPK2265_00415</name>
    <name evidence="7" type="ORF">UFOPK3255_00061</name>
    <name evidence="8" type="ORF">UFOPK4248_00290</name>
    <name evidence="9" type="ORF">UFOPK4284_00407</name>
</gene>
<dbReference type="GO" id="GO:0005524">
    <property type="term" value="F:ATP binding"/>
    <property type="evidence" value="ECO:0007669"/>
    <property type="project" value="InterPro"/>
</dbReference>
<proteinExistence type="inferred from homology"/>
<protein>
    <submittedName>
        <fullName evidence="6">Unannotated protein</fullName>
    </submittedName>
</protein>
<dbReference type="SUPFAM" id="SSF50249">
    <property type="entry name" value="Nucleic acid-binding proteins"/>
    <property type="match status" value="1"/>
</dbReference>
<dbReference type="GO" id="GO:0006310">
    <property type="term" value="P:DNA recombination"/>
    <property type="evidence" value="ECO:0007669"/>
    <property type="project" value="InterPro"/>
</dbReference>
<dbReference type="NCBIfam" id="TIGR00084">
    <property type="entry name" value="ruvA"/>
    <property type="match status" value="1"/>
</dbReference>
<dbReference type="EMBL" id="CAFAZY010000003">
    <property type="protein sequence ID" value="CAB4839479.1"/>
    <property type="molecule type" value="Genomic_DNA"/>
</dbReference>
<dbReference type="InterPro" id="IPR003583">
    <property type="entry name" value="Hlx-hairpin-Hlx_DNA-bd_motif"/>
</dbReference>
<dbReference type="SUPFAM" id="SSF47781">
    <property type="entry name" value="RuvA domain 2-like"/>
    <property type="match status" value="1"/>
</dbReference>
<dbReference type="GO" id="GO:0009378">
    <property type="term" value="F:four-way junction helicase activity"/>
    <property type="evidence" value="ECO:0007669"/>
    <property type="project" value="InterPro"/>
</dbReference>
<keyword evidence="2" id="KW-0227">DNA damage</keyword>
<evidence type="ECO:0000313" key="7">
    <source>
        <dbReference type="EMBL" id="CAB4839479.1"/>
    </source>
</evidence>
<accession>A0A6J6L2B3</accession>
<evidence type="ECO:0000313" key="6">
    <source>
        <dbReference type="EMBL" id="CAB4655328.1"/>
    </source>
</evidence>
<evidence type="ECO:0000259" key="5">
    <source>
        <dbReference type="SMART" id="SM00278"/>
    </source>
</evidence>
<sequence length="204" mass="21134">MISTINGTVRSIHSDRLIVEVGGVGLSISVNVATSSGVTMGSQVQLFTSLVVREDSLTLFGFLSDEARSLFELVQTVSGIGPKVALSILGALTPEDLNRAIAAQDVASIERVPGIGRKGAQRMILELQGKLNDLSSGATYSGHVAPWRENLTGALVSLGFSPKDSDSAISAMLSRLSANGEDPSTVALSDLLKAALANGKGQRG</sequence>
<dbReference type="InterPro" id="IPR013849">
    <property type="entry name" value="DNA_helicase_Holl-junc_RuvA_I"/>
</dbReference>
<dbReference type="InterPro" id="IPR011114">
    <property type="entry name" value="RuvA_C"/>
</dbReference>
<organism evidence="6">
    <name type="scientific">freshwater metagenome</name>
    <dbReference type="NCBI Taxonomy" id="449393"/>
    <lineage>
        <taxon>unclassified sequences</taxon>
        <taxon>metagenomes</taxon>
        <taxon>ecological metagenomes</taxon>
    </lineage>
</organism>
<feature type="domain" description="Helix-hairpin-helix DNA-binding motif class 1" evidence="5">
    <location>
        <begin position="72"/>
        <end position="91"/>
    </location>
</feature>
<dbReference type="Gene3D" id="1.10.150.20">
    <property type="entry name" value="5' to 3' exonuclease, C-terminal subdomain"/>
    <property type="match status" value="1"/>
</dbReference>
<keyword evidence="1" id="KW-0963">Cytoplasm</keyword>
<dbReference type="Pfam" id="PF14520">
    <property type="entry name" value="HHH_5"/>
    <property type="match status" value="1"/>
</dbReference>
<evidence type="ECO:0000256" key="1">
    <source>
        <dbReference type="ARBA" id="ARBA00022490"/>
    </source>
</evidence>
<dbReference type="Gene3D" id="2.40.50.140">
    <property type="entry name" value="Nucleic acid-binding proteins"/>
    <property type="match status" value="1"/>
</dbReference>
<evidence type="ECO:0000313" key="9">
    <source>
        <dbReference type="EMBL" id="CAB5046586.1"/>
    </source>
</evidence>
<evidence type="ECO:0000256" key="4">
    <source>
        <dbReference type="ARBA" id="ARBA00023204"/>
    </source>
</evidence>
<reference evidence="6" key="1">
    <citation type="submission" date="2020-05" db="EMBL/GenBank/DDBJ databases">
        <authorList>
            <person name="Chiriac C."/>
            <person name="Salcher M."/>
            <person name="Ghai R."/>
            <person name="Kavagutti S V."/>
        </authorList>
    </citation>
    <scope>NUCLEOTIDE SEQUENCE</scope>
</reference>
<evidence type="ECO:0000256" key="2">
    <source>
        <dbReference type="ARBA" id="ARBA00022763"/>
    </source>
</evidence>
<dbReference type="EMBL" id="CAFBQB010000023">
    <property type="protein sequence ID" value="CAB5040480.1"/>
    <property type="molecule type" value="Genomic_DNA"/>
</dbReference>
<dbReference type="Gene3D" id="1.10.8.10">
    <property type="entry name" value="DNA helicase RuvA subunit, C-terminal domain"/>
    <property type="match status" value="1"/>
</dbReference>
<dbReference type="Pfam" id="PF01330">
    <property type="entry name" value="RuvA_N"/>
    <property type="match status" value="1"/>
</dbReference>
<dbReference type="HAMAP" id="MF_00031">
    <property type="entry name" value="DNA_HJ_migration_RuvA"/>
    <property type="match status" value="1"/>
</dbReference>
<dbReference type="GO" id="GO:0009379">
    <property type="term" value="C:Holliday junction helicase complex"/>
    <property type="evidence" value="ECO:0007669"/>
    <property type="project" value="InterPro"/>
</dbReference>
<dbReference type="GO" id="GO:0006281">
    <property type="term" value="P:DNA repair"/>
    <property type="evidence" value="ECO:0007669"/>
    <property type="project" value="UniProtKB-KW"/>
</dbReference>
<dbReference type="InterPro" id="IPR000085">
    <property type="entry name" value="RuvA"/>
</dbReference>
<feature type="domain" description="Helix-hairpin-helix DNA-binding motif class 1" evidence="5">
    <location>
        <begin position="107"/>
        <end position="126"/>
    </location>
</feature>
<dbReference type="Pfam" id="PF07499">
    <property type="entry name" value="RuvA_C"/>
    <property type="match status" value="1"/>
</dbReference>
<evidence type="ECO:0000313" key="8">
    <source>
        <dbReference type="EMBL" id="CAB5040480.1"/>
    </source>
</evidence>